<dbReference type="InterPro" id="IPR022603">
    <property type="entry name" value="DUF3152"/>
</dbReference>
<name>A0A1C4X5L2_MICEC</name>
<organism evidence="3 4">
    <name type="scientific">Micromonospora echinospora</name>
    <name type="common">Micromonospora purpurea</name>
    <dbReference type="NCBI Taxonomy" id="1877"/>
    <lineage>
        <taxon>Bacteria</taxon>
        <taxon>Bacillati</taxon>
        <taxon>Actinomycetota</taxon>
        <taxon>Actinomycetes</taxon>
        <taxon>Micromonosporales</taxon>
        <taxon>Micromonosporaceae</taxon>
        <taxon>Micromonospora</taxon>
    </lineage>
</organism>
<keyword evidence="4" id="KW-1185">Reference proteome</keyword>
<evidence type="ECO:0000313" key="3">
    <source>
        <dbReference type="EMBL" id="SCF03744.1"/>
    </source>
</evidence>
<dbReference type="InParanoid" id="A0A1C4X5L2"/>
<evidence type="ECO:0000313" key="4">
    <source>
        <dbReference type="Proteomes" id="UP000198253"/>
    </source>
</evidence>
<dbReference type="SUPFAM" id="SSF55486">
    <property type="entry name" value="Metalloproteases ('zincins'), catalytic domain"/>
    <property type="match status" value="1"/>
</dbReference>
<protein>
    <recommendedName>
        <fullName evidence="2">DUF3152 domain-containing protein</fullName>
    </recommendedName>
</protein>
<evidence type="ECO:0000256" key="1">
    <source>
        <dbReference type="SAM" id="MobiDB-lite"/>
    </source>
</evidence>
<evidence type="ECO:0000259" key="2">
    <source>
        <dbReference type="Pfam" id="PF11350"/>
    </source>
</evidence>
<feature type="compositionally biased region" description="Basic and acidic residues" evidence="1">
    <location>
        <begin position="59"/>
        <end position="81"/>
    </location>
</feature>
<dbReference type="Pfam" id="PF11350">
    <property type="entry name" value="DUF3152"/>
    <property type="match status" value="1"/>
</dbReference>
<dbReference type="EMBL" id="LT607413">
    <property type="protein sequence ID" value="SCF03744.1"/>
    <property type="molecule type" value="Genomic_DNA"/>
</dbReference>
<proteinExistence type="predicted"/>
<feature type="region of interest" description="Disordered" evidence="1">
    <location>
        <begin position="35"/>
        <end position="98"/>
    </location>
</feature>
<accession>A0A1C4X5L2</accession>
<dbReference type="Proteomes" id="UP000198253">
    <property type="component" value="Chromosome I"/>
</dbReference>
<reference evidence="4" key="1">
    <citation type="submission" date="2016-06" db="EMBL/GenBank/DDBJ databases">
        <authorList>
            <person name="Varghese N."/>
            <person name="Submissions Spin"/>
        </authorList>
    </citation>
    <scope>NUCLEOTIDE SEQUENCE [LARGE SCALE GENOMIC DNA]</scope>
    <source>
        <strain evidence="4">DSM 43816</strain>
    </source>
</reference>
<dbReference type="AlphaFoldDB" id="A0A1C4X5L2"/>
<gene>
    <name evidence="3" type="ORF">GA0070618_2775</name>
</gene>
<sequence>MTDAGRRRSRLRALLAVLVAGAAALALLWSATTSTGPGPWGRTEGGGVPAPGSGPSTEPDDRPTTARSDHGEQRRAADEGGRFLTAAGGSPVAGTDGPVHRYRVDVEAGTGQDPADFADAVDATLADPRSWIASGELRVQRVAGSEPADFTVYLATAATSERMCAEGGLHTAGYTSCRLPGKVIINLDRWLTAVPDYAAPLGVYRAYVINHEVGHEFGELHEACPGPGRPAPVMQQQTYGLAGCVANAWPYVDGRRYAGDLVP</sequence>
<feature type="domain" description="DUF3152" evidence="2">
    <location>
        <begin position="81"/>
        <end position="241"/>
    </location>
</feature>